<evidence type="ECO:0000313" key="2">
    <source>
        <dbReference type="Proteomes" id="UP001337655"/>
    </source>
</evidence>
<dbReference type="RefSeq" id="XP_064657664.1">
    <property type="nucleotide sequence ID" value="XM_064803863.1"/>
</dbReference>
<dbReference type="PANTHER" id="PTHR15396:SF1">
    <property type="entry name" value="RIBONUCLEASE P PROTEIN SUBUNIT P40"/>
    <property type="match status" value="1"/>
</dbReference>
<protein>
    <submittedName>
        <fullName evidence="1">Uncharacterized protein</fullName>
    </submittedName>
</protein>
<dbReference type="PANTHER" id="PTHR15396">
    <property type="entry name" value="RIBONUCLEASE P PROTEIN SUBUNIT P40"/>
    <property type="match status" value="1"/>
</dbReference>
<dbReference type="GO" id="GO:0000172">
    <property type="term" value="C:ribonuclease MRP complex"/>
    <property type="evidence" value="ECO:0007669"/>
    <property type="project" value="TreeGrafter"/>
</dbReference>
<dbReference type="InterPro" id="IPR013893">
    <property type="entry name" value="RNase_P_Rpp40"/>
</dbReference>
<organism evidence="1 2">
    <name type="scientific">Saxophila tyrrhenica</name>
    <dbReference type="NCBI Taxonomy" id="1690608"/>
    <lineage>
        <taxon>Eukaryota</taxon>
        <taxon>Fungi</taxon>
        <taxon>Dikarya</taxon>
        <taxon>Ascomycota</taxon>
        <taxon>Pezizomycotina</taxon>
        <taxon>Dothideomycetes</taxon>
        <taxon>Dothideomycetidae</taxon>
        <taxon>Mycosphaerellales</taxon>
        <taxon>Extremaceae</taxon>
        <taxon>Saxophila</taxon>
    </lineage>
</organism>
<name>A0AAV9P621_9PEZI</name>
<dbReference type="GO" id="GO:0004526">
    <property type="term" value="F:ribonuclease P activity"/>
    <property type="evidence" value="ECO:0007669"/>
    <property type="project" value="TreeGrafter"/>
</dbReference>
<accession>A0AAV9P621</accession>
<evidence type="ECO:0000313" key="1">
    <source>
        <dbReference type="EMBL" id="KAK5168054.1"/>
    </source>
</evidence>
<dbReference type="AlphaFoldDB" id="A0AAV9P621"/>
<proteinExistence type="predicted"/>
<reference evidence="1 2" key="1">
    <citation type="submission" date="2023-08" db="EMBL/GenBank/DDBJ databases">
        <title>Black Yeasts Isolated from many extreme environments.</title>
        <authorList>
            <person name="Coleine C."/>
            <person name="Stajich J.E."/>
            <person name="Selbmann L."/>
        </authorList>
    </citation>
    <scope>NUCLEOTIDE SEQUENCE [LARGE SCALE GENOMIC DNA]</scope>
    <source>
        <strain evidence="1 2">CCFEE 5935</strain>
    </source>
</reference>
<sequence length="344" mass="38756">MLELDHENGPNPKCFYTSSMLPSFVDHKQIPSKKKPFATIGGRPFVHTVDLLLPQENEDALLQTLGDAHGSFTYAKVYMKPSEVVTGDFFNHYIKTGNILMISEGRPGIDHTFSLVEGVLRLEVDKATYERLGLAGEPIPCAGRKHVKIRYAIELNLRLPEMVRGHKGFDRIHWAFNNVLDRSVTWLFYDLKGSNDGAGPMSIHQPSMKTVQPKTETLHQVTVPSFPQTIQPDDHDIAAELLEWLTMVAMDSPRVRSEDHLDSYLSRYQVPDISENGVSGGSNQDLVRLRWHGLVPSWKAQEIYLAALKASGDGWFAMHAYAFDGSAYTVLQDKQHTSTWEYMG</sequence>
<dbReference type="GO" id="GO:0000447">
    <property type="term" value="P:endonucleolytic cleavage in ITS1 to separate SSU-rRNA from 5.8S rRNA and LSU-rRNA from tricistronic rRNA transcript (SSU-rRNA, 5.8S rRNA, LSU-rRNA)"/>
    <property type="evidence" value="ECO:0007669"/>
    <property type="project" value="TreeGrafter"/>
</dbReference>
<comment type="caution">
    <text evidence="1">The sequence shown here is derived from an EMBL/GenBank/DDBJ whole genome shotgun (WGS) entry which is preliminary data.</text>
</comment>
<dbReference type="GO" id="GO:0000171">
    <property type="term" value="F:ribonuclease MRP activity"/>
    <property type="evidence" value="ECO:0007669"/>
    <property type="project" value="TreeGrafter"/>
</dbReference>
<dbReference type="GO" id="GO:0030681">
    <property type="term" value="C:multimeric ribonuclease P complex"/>
    <property type="evidence" value="ECO:0007669"/>
    <property type="project" value="TreeGrafter"/>
</dbReference>
<keyword evidence="2" id="KW-1185">Reference proteome</keyword>
<dbReference type="Pfam" id="PF08584">
    <property type="entry name" value="Ribonuc_P_40"/>
    <property type="match status" value="1"/>
</dbReference>
<dbReference type="GeneID" id="89927962"/>
<dbReference type="Proteomes" id="UP001337655">
    <property type="component" value="Unassembled WGS sequence"/>
</dbReference>
<dbReference type="EMBL" id="JAVRRT010000010">
    <property type="protein sequence ID" value="KAK5168054.1"/>
    <property type="molecule type" value="Genomic_DNA"/>
</dbReference>
<dbReference type="GO" id="GO:0001682">
    <property type="term" value="P:tRNA 5'-leader removal"/>
    <property type="evidence" value="ECO:0007669"/>
    <property type="project" value="InterPro"/>
</dbReference>
<gene>
    <name evidence="1" type="ORF">LTR77_006622</name>
</gene>